<dbReference type="CDD" id="cd13959">
    <property type="entry name" value="PT_UbiA_COQ2"/>
    <property type="match status" value="1"/>
</dbReference>
<keyword evidence="10 12" id="KW-1133">Transmembrane helix</keyword>
<feature type="transmembrane region" description="Helical" evidence="12">
    <location>
        <begin position="21"/>
        <end position="41"/>
    </location>
</feature>
<feature type="transmembrane region" description="Helical" evidence="12">
    <location>
        <begin position="234"/>
        <end position="251"/>
    </location>
</feature>
<evidence type="ECO:0000256" key="11">
    <source>
        <dbReference type="ARBA" id="ARBA00023136"/>
    </source>
</evidence>
<feature type="transmembrane region" description="Helical" evidence="12">
    <location>
        <begin position="89"/>
        <end position="109"/>
    </location>
</feature>
<comment type="subcellular location">
    <subcellularLocation>
        <location evidence="12">Cell inner membrane</location>
        <topology evidence="12">Multi-pass membrane protein</topology>
    </subcellularLocation>
    <subcellularLocation>
        <location evidence="2">Membrane</location>
        <topology evidence="2">Multi-pass membrane protein</topology>
    </subcellularLocation>
</comment>
<keyword evidence="9 12" id="KW-0460">Magnesium</keyword>
<dbReference type="AlphaFoldDB" id="A0A317CIZ4"/>
<reference evidence="14 15" key="1">
    <citation type="submission" date="2018-05" db="EMBL/GenBank/DDBJ databases">
        <title>Leucothrix arctica sp. nov., isolated from Arctic seawater.</title>
        <authorList>
            <person name="Choi A."/>
            <person name="Baek K."/>
        </authorList>
    </citation>
    <scope>NUCLEOTIDE SEQUENCE [LARGE SCALE GENOMIC DNA]</scope>
    <source>
        <strain evidence="14 15">IMCC9719</strain>
    </source>
</reference>
<protein>
    <recommendedName>
        <fullName evidence="12 13">4-hydroxybenzoate octaprenyltransferase</fullName>
        <ecNumber evidence="12 13">2.5.1.39</ecNumber>
    </recommendedName>
    <alternativeName>
        <fullName evidence="12">4-HB polyprenyltransferase</fullName>
    </alternativeName>
</protein>
<evidence type="ECO:0000256" key="3">
    <source>
        <dbReference type="ARBA" id="ARBA00005985"/>
    </source>
</evidence>
<evidence type="ECO:0000256" key="7">
    <source>
        <dbReference type="ARBA" id="ARBA00022688"/>
    </source>
</evidence>
<dbReference type="GO" id="GO:0005886">
    <property type="term" value="C:plasma membrane"/>
    <property type="evidence" value="ECO:0007669"/>
    <property type="project" value="UniProtKB-SubCell"/>
</dbReference>
<feature type="transmembrane region" description="Helical" evidence="12">
    <location>
        <begin position="142"/>
        <end position="160"/>
    </location>
</feature>
<dbReference type="EC" id="2.5.1.39" evidence="12 13"/>
<dbReference type="Gene3D" id="1.10.357.140">
    <property type="entry name" value="UbiA prenyltransferase"/>
    <property type="match status" value="1"/>
</dbReference>
<name>A0A317CIZ4_9GAMM</name>
<evidence type="ECO:0000256" key="12">
    <source>
        <dbReference type="HAMAP-Rule" id="MF_01635"/>
    </source>
</evidence>
<comment type="function">
    <text evidence="12">Catalyzes the prenylation of para-hydroxybenzoate (PHB) with an all-trans polyprenyl group. Mediates the second step in the final reaction sequence of ubiquinone-8 (UQ-8) biosynthesis, which is the condensation of the polyisoprenoid side chain with PHB, generating the first membrane-bound Q intermediate 3-octaprenyl-4-hydroxybenzoate.</text>
</comment>
<keyword evidence="5 12" id="KW-0997">Cell inner membrane</keyword>
<dbReference type="InterPro" id="IPR006370">
    <property type="entry name" value="HB_polyprenyltransferase-like"/>
</dbReference>
<evidence type="ECO:0000256" key="5">
    <source>
        <dbReference type="ARBA" id="ARBA00022519"/>
    </source>
</evidence>
<evidence type="ECO:0000313" key="15">
    <source>
        <dbReference type="Proteomes" id="UP000245506"/>
    </source>
</evidence>
<dbReference type="NCBIfam" id="TIGR01474">
    <property type="entry name" value="ubiA_proteo"/>
    <property type="match status" value="1"/>
</dbReference>
<evidence type="ECO:0000256" key="9">
    <source>
        <dbReference type="ARBA" id="ARBA00022842"/>
    </source>
</evidence>
<evidence type="ECO:0000256" key="13">
    <source>
        <dbReference type="NCBIfam" id="TIGR01474"/>
    </source>
</evidence>
<dbReference type="FunFam" id="1.10.357.140:FF:000002">
    <property type="entry name" value="4-hydroxybenzoate octaprenyltransferase"/>
    <property type="match status" value="1"/>
</dbReference>
<comment type="cofactor">
    <cofactor evidence="1 12">
        <name>Mg(2+)</name>
        <dbReference type="ChEBI" id="CHEBI:18420"/>
    </cofactor>
</comment>
<evidence type="ECO:0000256" key="10">
    <source>
        <dbReference type="ARBA" id="ARBA00022989"/>
    </source>
</evidence>
<dbReference type="HAMAP" id="MF_01635">
    <property type="entry name" value="UbiA"/>
    <property type="match status" value="1"/>
</dbReference>
<dbReference type="RefSeq" id="WP_109823272.1">
    <property type="nucleotide sequence ID" value="NZ_QGKL01000029.1"/>
</dbReference>
<comment type="caution">
    <text evidence="14">The sequence shown here is derived from an EMBL/GenBank/DDBJ whole genome shotgun (WGS) entry which is preliminary data.</text>
</comment>
<feature type="transmembrane region" description="Helical" evidence="12">
    <location>
        <begin position="47"/>
        <end position="68"/>
    </location>
</feature>
<accession>A0A317CIZ4</accession>
<proteinExistence type="inferred from homology"/>
<dbReference type="Pfam" id="PF01040">
    <property type="entry name" value="UbiA"/>
    <property type="match status" value="1"/>
</dbReference>
<feature type="transmembrane region" description="Helical" evidence="12">
    <location>
        <begin position="210"/>
        <end position="228"/>
    </location>
</feature>
<evidence type="ECO:0000256" key="4">
    <source>
        <dbReference type="ARBA" id="ARBA00022475"/>
    </source>
</evidence>
<dbReference type="GO" id="GO:0006744">
    <property type="term" value="P:ubiquinone biosynthetic process"/>
    <property type="evidence" value="ECO:0007669"/>
    <property type="project" value="UniProtKB-UniRule"/>
</dbReference>
<keyword evidence="7 12" id="KW-0831">Ubiquinone biosynthesis</keyword>
<dbReference type="Gene3D" id="1.20.120.1780">
    <property type="entry name" value="UbiA prenyltransferase"/>
    <property type="match status" value="1"/>
</dbReference>
<dbReference type="GO" id="GO:0008412">
    <property type="term" value="F:4-hydroxybenzoate polyprenyltransferase activity"/>
    <property type="evidence" value="ECO:0007669"/>
    <property type="project" value="UniProtKB-UniRule"/>
</dbReference>
<comment type="pathway">
    <text evidence="12">Cofactor biosynthesis; ubiquinone biosynthesis.</text>
</comment>
<evidence type="ECO:0000256" key="8">
    <source>
        <dbReference type="ARBA" id="ARBA00022692"/>
    </source>
</evidence>
<evidence type="ECO:0000313" key="14">
    <source>
        <dbReference type="EMBL" id="PWQ96300.1"/>
    </source>
</evidence>
<gene>
    <name evidence="12 14" type="primary">ubiA</name>
    <name evidence="14" type="ORF">DKT75_09950</name>
</gene>
<dbReference type="Proteomes" id="UP000245506">
    <property type="component" value="Unassembled WGS sequence"/>
</dbReference>
<dbReference type="InterPro" id="IPR030470">
    <property type="entry name" value="UbiA_prenylTrfase_CS"/>
</dbReference>
<evidence type="ECO:0000256" key="6">
    <source>
        <dbReference type="ARBA" id="ARBA00022679"/>
    </source>
</evidence>
<comment type="similarity">
    <text evidence="3 12">Belongs to the UbiA prenyltransferase family.</text>
</comment>
<dbReference type="InterPro" id="IPR039653">
    <property type="entry name" value="Prenyltransferase"/>
</dbReference>
<evidence type="ECO:0000256" key="2">
    <source>
        <dbReference type="ARBA" id="ARBA00004141"/>
    </source>
</evidence>
<dbReference type="FunFam" id="1.20.120.1780:FF:000001">
    <property type="entry name" value="4-hydroxybenzoate octaprenyltransferase"/>
    <property type="match status" value="1"/>
</dbReference>
<keyword evidence="15" id="KW-1185">Reference proteome</keyword>
<keyword evidence="4 12" id="KW-1003">Cell membrane</keyword>
<keyword evidence="6 12" id="KW-0808">Transferase</keyword>
<keyword evidence="11 12" id="KW-0472">Membrane</keyword>
<dbReference type="UniPathway" id="UPA00232"/>
<feature type="transmembrane region" description="Helical" evidence="12">
    <location>
        <begin position="272"/>
        <end position="288"/>
    </location>
</feature>
<dbReference type="PROSITE" id="PS00943">
    <property type="entry name" value="UBIA"/>
    <property type="match status" value="1"/>
</dbReference>
<dbReference type="InterPro" id="IPR044878">
    <property type="entry name" value="UbiA_sf"/>
</dbReference>
<dbReference type="PANTHER" id="PTHR11048:SF28">
    <property type="entry name" value="4-HYDROXYBENZOATE POLYPRENYLTRANSFERASE, MITOCHONDRIAL"/>
    <property type="match status" value="1"/>
</dbReference>
<dbReference type="EMBL" id="QGKL01000029">
    <property type="protein sequence ID" value="PWQ96300.1"/>
    <property type="molecule type" value="Genomic_DNA"/>
</dbReference>
<dbReference type="OrthoDB" id="9782418at2"/>
<feature type="transmembrane region" description="Helical" evidence="12">
    <location>
        <begin position="166"/>
        <end position="189"/>
    </location>
</feature>
<comment type="catalytic activity">
    <reaction evidence="12">
        <text>all-trans-octaprenyl diphosphate + 4-hydroxybenzoate = 4-hydroxy-3-(all-trans-octaprenyl)benzoate + diphosphate</text>
        <dbReference type="Rhea" id="RHEA:27782"/>
        <dbReference type="ChEBI" id="CHEBI:1617"/>
        <dbReference type="ChEBI" id="CHEBI:17879"/>
        <dbReference type="ChEBI" id="CHEBI:33019"/>
        <dbReference type="ChEBI" id="CHEBI:57711"/>
        <dbReference type="EC" id="2.5.1.39"/>
    </reaction>
</comment>
<evidence type="ECO:0000256" key="1">
    <source>
        <dbReference type="ARBA" id="ARBA00001946"/>
    </source>
</evidence>
<keyword evidence="8 12" id="KW-0812">Transmembrane</keyword>
<sequence>MINLKQQFPHYLKLIRFDGPIGTYLLLWPTLWALWFAASGIPDVKILIVFALGVFVMRSAGCAINDFADRDIDGRVERTNQRPLATGAISAKEALGVFAFLGLVALVLALQLNWLAIKLSVVALLLAASYPFMKRVHMLPQVHLGVAFAWAIPMAHAAVTNEMPDLSNWLVFLATVLWTTAYDTMYGMADRDEDLKLGLKSTAILFGENDRLIVGILQLITIWLLAFAGYLNDLGALYFIGLAAASTFFVYQQYLIRKRDPLLCTTAFKNNNWFGMVVFGGLALDYLVQT</sequence>
<dbReference type="InterPro" id="IPR000537">
    <property type="entry name" value="UbiA_prenyltransferase"/>
</dbReference>
<dbReference type="PANTHER" id="PTHR11048">
    <property type="entry name" value="PRENYLTRANSFERASES"/>
    <property type="match status" value="1"/>
</dbReference>
<organism evidence="14 15">
    <name type="scientific">Leucothrix arctica</name>
    <dbReference type="NCBI Taxonomy" id="1481894"/>
    <lineage>
        <taxon>Bacteria</taxon>
        <taxon>Pseudomonadati</taxon>
        <taxon>Pseudomonadota</taxon>
        <taxon>Gammaproteobacteria</taxon>
        <taxon>Thiotrichales</taxon>
        <taxon>Thiotrichaceae</taxon>
        <taxon>Leucothrix</taxon>
    </lineage>
</organism>